<dbReference type="GO" id="GO:0006508">
    <property type="term" value="P:proteolysis"/>
    <property type="evidence" value="ECO:0007669"/>
    <property type="project" value="InterPro"/>
</dbReference>
<dbReference type="InterPro" id="IPR013201">
    <property type="entry name" value="Prot_inhib_I29"/>
</dbReference>
<comment type="similarity">
    <text evidence="1">Belongs to the peptidase C1 family.</text>
</comment>
<evidence type="ECO:0000256" key="2">
    <source>
        <dbReference type="ARBA" id="ARBA00023145"/>
    </source>
</evidence>
<comment type="caution">
    <text evidence="6">The sequence shown here is derived from an EMBL/GenBank/DDBJ whole genome shotgun (WGS) entry which is preliminary data.</text>
</comment>
<dbReference type="SMART" id="SM00645">
    <property type="entry name" value="Pept_C1"/>
    <property type="match status" value="1"/>
</dbReference>
<reference evidence="6" key="1">
    <citation type="submission" date="2021-09" db="EMBL/GenBank/DDBJ databases">
        <authorList>
            <consortium name="AG Swart"/>
            <person name="Singh M."/>
            <person name="Singh A."/>
            <person name="Seah K."/>
            <person name="Emmerich C."/>
        </authorList>
    </citation>
    <scope>NUCLEOTIDE SEQUENCE</scope>
    <source>
        <strain evidence="6">ATCC30299</strain>
    </source>
</reference>
<protein>
    <submittedName>
        <fullName evidence="6">Uncharacterized protein</fullName>
    </submittedName>
</protein>
<dbReference type="SUPFAM" id="SSF54001">
    <property type="entry name" value="Cysteine proteinases"/>
    <property type="match status" value="1"/>
</dbReference>
<evidence type="ECO:0000256" key="1">
    <source>
        <dbReference type="ARBA" id="ARBA00008455"/>
    </source>
</evidence>
<dbReference type="Pfam" id="PF08246">
    <property type="entry name" value="Inhibitor_I29"/>
    <property type="match status" value="1"/>
</dbReference>
<keyword evidence="3" id="KW-0732">Signal</keyword>
<sequence length="308" mass="35125">MIWVLLTIVNLILGKSYRVPSFDDFLQKYEKHYESTEEYMLRKRIYEENVKYIKNINNGENDEGIINWFSDTEVGSRKEKKVSEERVASYPPEWDWTLMEAVTEVKNERGCNSSYIFAAVGAVESLLYLQGKTNGTLYEMSEQVILDCDKKATCKGEDIAVPLDFMQSMGTVIEAFYPYEGNSYRCQFDLMPPDLLFNISGYRQIQPNNYTALYEAITINPVVVFMNIGSEDFFSYEAGVYGEDLCQASPLNHAMLAVGYSEGEFIKFKNSWGPNWGMEGYVLIEVNSANESKGGTCGILKYGLTPYL</sequence>
<dbReference type="InterPro" id="IPR039417">
    <property type="entry name" value="Peptidase_C1A_papain-like"/>
</dbReference>
<dbReference type="InterPro" id="IPR038765">
    <property type="entry name" value="Papain-like_cys_pep_sf"/>
</dbReference>
<dbReference type="CDD" id="cd02248">
    <property type="entry name" value="Peptidase_C1A"/>
    <property type="match status" value="1"/>
</dbReference>
<dbReference type="SMART" id="SM00848">
    <property type="entry name" value="Inhibitor_I29"/>
    <property type="match status" value="1"/>
</dbReference>
<dbReference type="GO" id="GO:0008234">
    <property type="term" value="F:cysteine-type peptidase activity"/>
    <property type="evidence" value="ECO:0007669"/>
    <property type="project" value="InterPro"/>
</dbReference>
<dbReference type="InterPro" id="IPR025660">
    <property type="entry name" value="Pept_his_AS"/>
</dbReference>
<feature type="domain" description="Peptidase C1A papain C-terminal" evidence="4">
    <location>
        <begin position="90"/>
        <end position="307"/>
    </location>
</feature>
<feature type="signal peptide" evidence="3">
    <location>
        <begin position="1"/>
        <end position="18"/>
    </location>
</feature>
<accession>A0AAU9IWG1</accession>
<dbReference type="EMBL" id="CAJZBQ010000015">
    <property type="protein sequence ID" value="CAG9316030.1"/>
    <property type="molecule type" value="Genomic_DNA"/>
</dbReference>
<keyword evidence="7" id="KW-1185">Reference proteome</keyword>
<dbReference type="PANTHER" id="PTHR12411">
    <property type="entry name" value="CYSTEINE PROTEASE FAMILY C1-RELATED"/>
    <property type="match status" value="1"/>
</dbReference>
<dbReference type="AlphaFoldDB" id="A0AAU9IWG1"/>
<evidence type="ECO:0000313" key="6">
    <source>
        <dbReference type="EMBL" id="CAG9316030.1"/>
    </source>
</evidence>
<feature type="chain" id="PRO_5043874377" evidence="3">
    <location>
        <begin position="19"/>
        <end position="308"/>
    </location>
</feature>
<dbReference type="Proteomes" id="UP001162131">
    <property type="component" value="Unassembled WGS sequence"/>
</dbReference>
<dbReference type="InterPro" id="IPR000668">
    <property type="entry name" value="Peptidase_C1A_C"/>
</dbReference>
<evidence type="ECO:0000259" key="5">
    <source>
        <dbReference type="SMART" id="SM00848"/>
    </source>
</evidence>
<keyword evidence="2" id="KW-0865">Zymogen</keyword>
<dbReference type="Gene3D" id="3.90.70.10">
    <property type="entry name" value="Cysteine proteinases"/>
    <property type="match status" value="1"/>
</dbReference>
<feature type="domain" description="Cathepsin propeptide inhibitor" evidence="5">
    <location>
        <begin position="22"/>
        <end position="74"/>
    </location>
</feature>
<organism evidence="6 7">
    <name type="scientific">Blepharisma stoltei</name>
    <dbReference type="NCBI Taxonomy" id="1481888"/>
    <lineage>
        <taxon>Eukaryota</taxon>
        <taxon>Sar</taxon>
        <taxon>Alveolata</taxon>
        <taxon>Ciliophora</taxon>
        <taxon>Postciliodesmatophora</taxon>
        <taxon>Heterotrichea</taxon>
        <taxon>Heterotrichida</taxon>
        <taxon>Blepharismidae</taxon>
        <taxon>Blepharisma</taxon>
    </lineage>
</organism>
<evidence type="ECO:0000259" key="4">
    <source>
        <dbReference type="SMART" id="SM00645"/>
    </source>
</evidence>
<proteinExistence type="inferred from homology"/>
<dbReference type="PROSITE" id="PS00639">
    <property type="entry name" value="THIOL_PROTEASE_HIS"/>
    <property type="match status" value="1"/>
</dbReference>
<evidence type="ECO:0000256" key="3">
    <source>
        <dbReference type="SAM" id="SignalP"/>
    </source>
</evidence>
<dbReference type="InterPro" id="IPR013128">
    <property type="entry name" value="Peptidase_C1A"/>
</dbReference>
<evidence type="ECO:0000313" key="7">
    <source>
        <dbReference type="Proteomes" id="UP001162131"/>
    </source>
</evidence>
<name>A0AAU9IWG1_9CILI</name>
<dbReference type="Pfam" id="PF00112">
    <property type="entry name" value="Peptidase_C1"/>
    <property type="match status" value="1"/>
</dbReference>
<gene>
    <name evidence="6" type="ORF">BSTOLATCC_MIC15474</name>
</gene>